<dbReference type="GO" id="GO:0008843">
    <property type="term" value="F:endochitinase activity"/>
    <property type="evidence" value="ECO:0007669"/>
    <property type="project" value="UniProtKB-EC"/>
</dbReference>
<dbReference type="PANTHER" id="PTHR22595">
    <property type="entry name" value="CHITINASE-RELATED"/>
    <property type="match status" value="1"/>
</dbReference>
<dbReference type="GO" id="GO:0016998">
    <property type="term" value="P:cell wall macromolecule catabolic process"/>
    <property type="evidence" value="ECO:0007669"/>
    <property type="project" value="InterPro"/>
</dbReference>
<evidence type="ECO:0000256" key="1">
    <source>
        <dbReference type="SAM" id="SignalP"/>
    </source>
</evidence>
<reference evidence="3" key="1">
    <citation type="submission" date="2018-06" db="EMBL/GenBank/DDBJ databases">
        <title>Identification and expression analysis of chitinase genes from pitchers of the carnivorous plant Nepenthes sp.</title>
        <authorList>
            <person name="Filyushin M.A."/>
            <person name="Kochieva E.Z."/>
            <person name="Shchennikova A.V."/>
            <person name="Beletsky A.V."/>
            <person name="Ravin N.V."/>
            <person name="Skryabin K.G."/>
        </authorList>
    </citation>
    <scope>NUCLEOTIDE SEQUENCE</scope>
    <source>
        <tissue evidence="3">Pitcher</tissue>
    </source>
</reference>
<dbReference type="InterPro" id="IPR000726">
    <property type="entry name" value="Glyco_hydro_19_cat"/>
</dbReference>
<name>A0A411KB02_9CARY</name>
<dbReference type="CDD" id="cd00325">
    <property type="entry name" value="chitinase_GH19"/>
    <property type="match status" value="1"/>
</dbReference>
<evidence type="ECO:0000259" key="2">
    <source>
        <dbReference type="Pfam" id="PF00182"/>
    </source>
</evidence>
<feature type="chain" id="PRO_5018974820" evidence="1">
    <location>
        <begin position="24"/>
        <end position="216"/>
    </location>
</feature>
<dbReference type="Pfam" id="PF00182">
    <property type="entry name" value="Glyco_hydro_19"/>
    <property type="match status" value="1"/>
</dbReference>
<keyword evidence="3" id="KW-0378">Hydrolase</keyword>
<dbReference type="GO" id="GO:0006032">
    <property type="term" value="P:chitin catabolic process"/>
    <property type="evidence" value="ECO:0007669"/>
    <property type="project" value="InterPro"/>
</dbReference>
<dbReference type="Gene3D" id="1.10.530.10">
    <property type="match status" value="1"/>
</dbReference>
<dbReference type="Gene3D" id="3.30.20.10">
    <property type="entry name" value="Endochitinase, domain 2"/>
    <property type="match status" value="1"/>
</dbReference>
<proteinExistence type="evidence at transcript level"/>
<dbReference type="InterPro" id="IPR023346">
    <property type="entry name" value="Lysozyme-like_dom_sf"/>
</dbReference>
<keyword evidence="3" id="KW-0326">Glycosidase</keyword>
<dbReference type="EC" id="3.2.1.14" evidence="3"/>
<sequence length="216" mass="24055">MAKGFGFLVVVMAAMVMAEIVRGDSSEELKVKTVKGNKVCTRGWECSQWSEHCCNQTISDYFQVYQFENLFSKRNSPVAHAVGFWDYHSFITASTPYQPQGFGTSGSKLMGQKETAAFLGHVGSKTSCGYSVATGGPFAWGLCYNKEMSPSQSYCDDYYKYTYPCSAGVEYYGRGALPIYWYVHFQSIKVIFCICVMDSDALILVSTLPVNHAYIS</sequence>
<dbReference type="SUPFAM" id="SSF53955">
    <property type="entry name" value="Lysozyme-like"/>
    <property type="match status" value="1"/>
</dbReference>
<evidence type="ECO:0000313" key="3">
    <source>
        <dbReference type="EMBL" id="QBC75401.1"/>
    </source>
</evidence>
<dbReference type="AlphaFoldDB" id="A0A411KB02"/>
<accession>A0A411KB02</accession>
<keyword evidence="1" id="KW-0732">Signal</keyword>
<dbReference type="PANTHER" id="PTHR22595:SF96">
    <property type="entry name" value="CHITINASE"/>
    <property type="match status" value="1"/>
</dbReference>
<organism evidence="3">
    <name type="scientific">Nepenthes sp. MF-2019</name>
    <dbReference type="NCBI Taxonomy" id="2518353"/>
    <lineage>
        <taxon>Eukaryota</taxon>
        <taxon>Viridiplantae</taxon>
        <taxon>Streptophyta</taxon>
        <taxon>Embryophyta</taxon>
        <taxon>Tracheophyta</taxon>
        <taxon>Spermatophyta</taxon>
        <taxon>Magnoliopsida</taxon>
        <taxon>eudicotyledons</taxon>
        <taxon>Gunneridae</taxon>
        <taxon>Pentapetalae</taxon>
        <taxon>Caryophyllales</taxon>
        <taxon>Nepenthaceae</taxon>
        <taxon>Nepenthes</taxon>
    </lineage>
</organism>
<dbReference type="SMR" id="A0A411KB02"/>
<feature type="domain" description="Glycoside hydrolase family 19 catalytic" evidence="2">
    <location>
        <begin position="66"/>
        <end position="186"/>
    </location>
</feature>
<dbReference type="EMBL" id="MH430916">
    <property type="protein sequence ID" value="QBC75401.1"/>
    <property type="molecule type" value="mRNA"/>
</dbReference>
<protein>
    <submittedName>
        <fullName evidence="3">Chitinase class II</fullName>
        <ecNumber evidence="3">3.2.1.14</ecNumber>
    </submittedName>
</protein>
<feature type="signal peptide" evidence="1">
    <location>
        <begin position="1"/>
        <end position="23"/>
    </location>
</feature>